<dbReference type="InterPro" id="IPR003723">
    <property type="entry name" value="Precorrin-6x_reduct"/>
</dbReference>
<evidence type="ECO:0000256" key="1">
    <source>
        <dbReference type="ARBA" id="ARBA00004953"/>
    </source>
</evidence>
<dbReference type="RefSeq" id="WP_150090401.1">
    <property type="nucleotide sequence ID" value="NZ_VWXX01000003.1"/>
</dbReference>
<dbReference type="PANTHER" id="PTHR36925">
    <property type="entry name" value="COBALT-PRECORRIN-6A REDUCTASE"/>
    <property type="match status" value="1"/>
</dbReference>
<sequence length="248" mass="26639">MNRNILILGGTTEAYRLAEALALRAGLRVVTSLAGRTSQPRLPAGESRIGGFGGSAGLRAYLREQGIQGVVDATHPFAATMGWNAQRGCAAAGVPLLRLERPPWVAAPEDRWESVADWEQAVAALRCGGARRVFLAVGRQDLGPFAALDDTWFLVRAVTPPDPMPPLHACRLLLARGPFDLEGERALLRHHRIDALVCKNSGGDATQAKLVAARELGVRVIMRRRPERPVLPAASSVEAAVAWVEALL</sequence>
<comment type="caution">
    <text evidence="4">The sequence shown here is derived from an EMBL/GenBank/DDBJ whole genome shotgun (WGS) entry which is preliminary data.</text>
</comment>
<evidence type="ECO:0000256" key="2">
    <source>
        <dbReference type="ARBA" id="ARBA00022573"/>
    </source>
</evidence>
<keyword evidence="3 4" id="KW-0560">Oxidoreductase</keyword>
<evidence type="ECO:0000313" key="5">
    <source>
        <dbReference type="Proteomes" id="UP000322981"/>
    </source>
</evidence>
<reference evidence="4 5" key="1">
    <citation type="submission" date="2019-09" db="EMBL/GenBank/DDBJ databases">
        <title>Whole-genome sequence of the purple sulfur bacterium Thiohalocapsa marina DSM 19078.</title>
        <authorList>
            <person name="Kyndt J.A."/>
            <person name="Meyer T.E."/>
        </authorList>
    </citation>
    <scope>NUCLEOTIDE SEQUENCE [LARGE SCALE GENOMIC DNA]</scope>
    <source>
        <strain evidence="4 5">DSM 19078</strain>
    </source>
</reference>
<dbReference type="AlphaFoldDB" id="A0A5M8FQN2"/>
<dbReference type="Proteomes" id="UP000322981">
    <property type="component" value="Unassembled WGS sequence"/>
</dbReference>
<gene>
    <name evidence="4" type="ORF">F2Q65_03330</name>
</gene>
<keyword evidence="2" id="KW-0169">Cobalamin biosynthesis</keyword>
<evidence type="ECO:0000256" key="3">
    <source>
        <dbReference type="ARBA" id="ARBA00023002"/>
    </source>
</evidence>
<dbReference type="GO" id="GO:0016994">
    <property type="term" value="F:precorrin-6A reductase activity"/>
    <property type="evidence" value="ECO:0007669"/>
    <property type="project" value="InterPro"/>
</dbReference>
<evidence type="ECO:0000313" key="4">
    <source>
        <dbReference type="EMBL" id="KAA6186934.1"/>
    </source>
</evidence>
<protein>
    <submittedName>
        <fullName evidence="4">Cobalt-precorrin-6A reductase</fullName>
        <ecNumber evidence="4">1.3.1.106</ecNumber>
    </submittedName>
</protein>
<dbReference type="NCBIfam" id="TIGR00715">
    <property type="entry name" value="precor6x_red"/>
    <property type="match status" value="1"/>
</dbReference>
<dbReference type="Pfam" id="PF02571">
    <property type="entry name" value="CbiJ"/>
    <property type="match status" value="1"/>
</dbReference>
<keyword evidence="5" id="KW-1185">Reference proteome</keyword>
<accession>A0A5M8FQN2</accession>
<dbReference type="OrthoDB" id="5183775at2"/>
<dbReference type="EMBL" id="VWXX01000003">
    <property type="protein sequence ID" value="KAA6186934.1"/>
    <property type="molecule type" value="Genomic_DNA"/>
</dbReference>
<dbReference type="GO" id="GO:0009236">
    <property type="term" value="P:cobalamin biosynthetic process"/>
    <property type="evidence" value="ECO:0007669"/>
    <property type="project" value="UniProtKB-UniPathway"/>
</dbReference>
<dbReference type="PANTHER" id="PTHR36925:SF1">
    <property type="entry name" value="COBALT-PRECORRIN-6A REDUCTASE"/>
    <property type="match status" value="1"/>
</dbReference>
<dbReference type="EC" id="1.3.1.106" evidence="4"/>
<comment type="pathway">
    <text evidence="1">Cofactor biosynthesis; adenosylcobalamin biosynthesis.</text>
</comment>
<dbReference type="UniPathway" id="UPA00148"/>
<organism evidence="4 5">
    <name type="scientific">Thiohalocapsa marina</name>
    <dbReference type="NCBI Taxonomy" id="424902"/>
    <lineage>
        <taxon>Bacteria</taxon>
        <taxon>Pseudomonadati</taxon>
        <taxon>Pseudomonadota</taxon>
        <taxon>Gammaproteobacteria</taxon>
        <taxon>Chromatiales</taxon>
        <taxon>Chromatiaceae</taxon>
        <taxon>Thiohalocapsa</taxon>
    </lineage>
</organism>
<dbReference type="NCBIfam" id="NF005968">
    <property type="entry name" value="PRK08057.1-2"/>
    <property type="match status" value="1"/>
</dbReference>
<dbReference type="PROSITE" id="PS51014">
    <property type="entry name" value="COBK_CBIJ"/>
    <property type="match status" value="1"/>
</dbReference>
<proteinExistence type="predicted"/>
<name>A0A5M8FQN2_9GAMM</name>